<dbReference type="EMBL" id="ML976168">
    <property type="protein sequence ID" value="KAF1936825.1"/>
    <property type="molecule type" value="Genomic_DNA"/>
</dbReference>
<dbReference type="Gene3D" id="3.30.530.20">
    <property type="match status" value="1"/>
</dbReference>
<gene>
    <name evidence="2" type="ORF">EJ02DRAFT_413392</name>
</gene>
<evidence type="ECO:0000313" key="2">
    <source>
        <dbReference type="EMBL" id="KAF1936825.1"/>
    </source>
</evidence>
<organism evidence="2 3">
    <name type="scientific">Clathrospora elynae</name>
    <dbReference type="NCBI Taxonomy" id="706981"/>
    <lineage>
        <taxon>Eukaryota</taxon>
        <taxon>Fungi</taxon>
        <taxon>Dikarya</taxon>
        <taxon>Ascomycota</taxon>
        <taxon>Pezizomycotina</taxon>
        <taxon>Dothideomycetes</taxon>
        <taxon>Pleosporomycetidae</taxon>
        <taxon>Pleosporales</taxon>
        <taxon>Diademaceae</taxon>
        <taxon>Clathrospora</taxon>
    </lineage>
</organism>
<feature type="signal peptide" evidence="1">
    <location>
        <begin position="1"/>
        <end position="18"/>
    </location>
</feature>
<dbReference type="InterPro" id="IPR023393">
    <property type="entry name" value="START-like_dom_sf"/>
</dbReference>
<accession>A0A6A5S896</accession>
<sequence>MLFTHNLLAAFLVAHVVGTPTSTPDYNNIYCAYGAILPTPTYGLKDAVFTVCGTSEVRGSVQAVSNAILDFNCYYKWNTFITNASLPVCTPDCVYAPGLQIAFTSTGIVPDMTTVGNDVTTYIQRPYFFAWKNTESPDQTGISEHVSVFVPLSGGKVRYTHWQTQYGAGAKNLLAVEDAFQSQFQKQADELKVYVEGS</sequence>
<reference evidence="2" key="1">
    <citation type="journal article" date="2020" name="Stud. Mycol.">
        <title>101 Dothideomycetes genomes: a test case for predicting lifestyles and emergence of pathogens.</title>
        <authorList>
            <person name="Haridas S."/>
            <person name="Albert R."/>
            <person name="Binder M."/>
            <person name="Bloem J."/>
            <person name="Labutti K."/>
            <person name="Salamov A."/>
            <person name="Andreopoulos B."/>
            <person name="Baker S."/>
            <person name="Barry K."/>
            <person name="Bills G."/>
            <person name="Bluhm B."/>
            <person name="Cannon C."/>
            <person name="Castanera R."/>
            <person name="Culley D."/>
            <person name="Daum C."/>
            <person name="Ezra D."/>
            <person name="Gonzalez J."/>
            <person name="Henrissat B."/>
            <person name="Kuo A."/>
            <person name="Liang C."/>
            <person name="Lipzen A."/>
            <person name="Lutzoni F."/>
            <person name="Magnuson J."/>
            <person name="Mondo S."/>
            <person name="Nolan M."/>
            <person name="Ohm R."/>
            <person name="Pangilinan J."/>
            <person name="Park H.-J."/>
            <person name="Ramirez L."/>
            <person name="Alfaro M."/>
            <person name="Sun H."/>
            <person name="Tritt A."/>
            <person name="Yoshinaga Y."/>
            <person name="Zwiers L.-H."/>
            <person name="Turgeon B."/>
            <person name="Goodwin S."/>
            <person name="Spatafora J."/>
            <person name="Crous P."/>
            <person name="Grigoriev I."/>
        </authorList>
    </citation>
    <scope>NUCLEOTIDE SEQUENCE</scope>
    <source>
        <strain evidence="2">CBS 161.51</strain>
    </source>
</reference>
<keyword evidence="3" id="KW-1185">Reference proteome</keyword>
<evidence type="ECO:0000256" key="1">
    <source>
        <dbReference type="SAM" id="SignalP"/>
    </source>
</evidence>
<feature type="chain" id="PRO_5025446894" evidence="1">
    <location>
        <begin position="19"/>
        <end position="198"/>
    </location>
</feature>
<protein>
    <submittedName>
        <fullName evidence="2">Uncharacterized protein</fullName>
    </submittedName>
</protein>
<name>A0A6A5S896_9PLEO</name>
<dbReference type="OrthoDB" id="509124at2759"/>
<dbReference type="SUPFAM" id="SSF55961">
    <property type="entry name" value="Bet v1-like"/>
    <property type="match status" value="1"/>
</dbReference>
<proteinExistence type="predicted"/>
<dbReference type="AlphaFoldDB" id="A0A6A5S896"/>
<keyword evidence="1" id="KW-0732">Signal</keyword>
<evidence type="ECO:0000313" key="3">
    <source>
        <dbReference type="Proteomes" id="UP000800038"/>
    </source>
</evidence>
<dbReference type="Proteomes" id="UP000800038">
    <property type="component" value="Unassembled WGS sequence"/>
</dbReference>